<protein>
    <submittedName>
        <fullName evidence="2">Uncharacterized protein</fullName>
    </submittedName>
</protein>
<evidence type="ECO:0000313" key="2">
    <source>
        <dbReference type="EMBL" id="GIY25756.1"/>
    </source>
</evidence>
<accession>A0AAV4RXZ8</accession>
<dbReference type="AlphaFoldDB" id="A0AAV4RXZ8"/>
<proteinExistence type="predicted"/>
<name>A0AAV4RXZ8_9ARAC</name>
<feature type="region of interest" description="Disordered" evidence="1">
    <location>
        <begin position="55"/>
        <end position="77"/>
    </location>
</feature>
<keyword evidence="3" id="KW-1185">Reference proteome</keyword>
<evidence type="ECO:0000256" key="1">
    <source>
        <dbReference type="SAM" id="MobiDB-lite"/>
    </source>
</evidence>
<comment type="caution">
    <text evidence="2">The sequence shown here is derived from an EMBL/GenBank/DDBJ whole genome shotgun (WGS) entry which is preliminary data.</text>
</comment>
<gene>
    <name evidence="2" type="ORF">CDAR_126591</name>
</gene>
<dbReference type="EMBL" id="BPLQ01006846">
    <property type="protein sequence ID" value="GIY25756.1"/>
    <property type="molecule type" value="Genomic_DNA"/>
</dbReference>
<sequence>MYGNRINRLHNGLCLERSISAFEKKRRMNLLSDNVLRSGTDKKCHVTGICGAKKGMSQNTLEGGGPSAAENASSRNA</sequence>
<reference evidence="2 3" key="1">
    <citation type="submission" date="2021-06" db="EMBL/GenBank/DDBJ databases">
        <title>Caerostris darwini draft genome.</title>
        <authorList>
            <person name="Kono N."/>
            <person name="Arakawa K."/>
        </authorList>
    </citation>
    <scope>NUCLEOTIDE SEQUENCE [LARGE SCALE GENOMIC DNA]</scope>
</reference>
<organism evidence="2 3">
    <name type="scientific">Caerostris darwini</name>
    <dbReference type="NCBI Taxonomy" id="1538125"/>
    <lineage>
        <taxon>Eukaryota</taxon>
        <taxon>Metazoa</taxon>
        <taxon>Ecdysozoa</taxon>
        <taxon>Arthropoda</taxon>
        <taxon>Chelicerata</taxon>
        <taxon>Arachnida</taxon>
        <taxon>Araneae</taxon>
        <taxon>Araneomorphae</taxon>
        <taxon>Entelegynae</taxon>
        <taxon>Araneoidea</taxon>
        <taxon>Araneidae</taxon>
        <taxon>Caerostris</taxon>
    </lineage>
</organism>
<evidence type="ECO:0000313" key="3">
    <source>
        <dbReference type="Proteomes" id="UP001054837"/>
    </source>
</evidence>
<dbReference type="Proteomes" id="UP001054837">
    <property type="component" value="Unassembled WGS sequence"/>
</dbReference>